<dbReference type="InterPro" id="IPR045851">
    <property type="entry name" value="AMP-bd_C_sf"/>
</dbReference>
<dbReference type="PANTHER" id="PTHR43767:SF7">
    <property type="entry name" value="MEDIUM_LONG-CHAIN-FATTY-ACID--COA LIGASE FADD8"/>
    <property type="match status" value="1"/>
</dbReference>
<dbReference type="InterPro" id="IPR042099">
    <property type="entry name" value="ANL_N_sf"/>
</dbReference>
<dbReference type="AlphaFoldDB" id="W5TDU3"/>
<dbReference type="HOGENOM" id="CLU_000022_59_7_11"/>
<sequence length="535" mass="57326">MSAACDSLSDLVRAMYRDHAGRVAVVDEYGAALSYGELENRARRAVTWLTGHGLSPGDRVVLLMQNRSEFVELEHAFALGGFVRVGLGPRLHEIEVRTIIEDARPSCLVVDKFWADQASYEFFRSLSVPVVFVGFGSSDPLPHNGADACRFEAVISAAPATDAELPVIAPTDLCYLIYTSGSTGKPKGVVHTQSSILANIRNTRWALGDIGGSDCAVHTAPLAHMSGTIAMAVATAGGANSLLAKFDPDRVLDMVERHGATILPVVPTQLNTLVEHLSERPRDVRGLKRVAYAGSAITADRLAAARSFFDGTLIQLYGLSEAPMPVTALAAEDHIDHLNPAGLARFAAAGRAAPGVRVKIVDPDGVTLPCGERGQILVDSPTNCAGYWRNEQATNELFEAGGWIRTGDVGILDDDGYLFIVDRQKDMIVSGGFNVYPREVENALSTMEGIAQVAVVSAPDAKWGEAVVAVIVPRPGAVFTLEQVQDHARNRLAGYKIPRRLDIREELPTGSTGKVLKRVLAEEFWSGAARRVGGG</sequence>
<dbReference type="EMBL" id="CP006850">
    <property type="protein sequence ID" value="AHH17510.1"/>
    <property type="molecule type" value="Genomic_DNA"/>
</dbReference>
<dbReference type="PROSITE" id="PS00455">
    <property type="entry name" value="AMP_BINDING"/>
    <property type="match status" value="1"/>
</dbReference>
<dbReference type="Gene3D" id="3.30.300.30">
    <property type="match status" value="1"/>
</dbReference>
<dbReference type="Pfam" id="PF13193">
    <property type="entry name" value="AMP-binding_C"/>
    <property type="match status" value="1"/>
</dbReference>
<feature type="domain" description="AMP-dependent synthetase/ligase" evidence="1">
    <location>
        <begin position="17"/>
        <end position="388"/>
    </location>
</feature>
<dbReference type="eggNOG" id="COG0318">
    <property type="taxonomic scope" value="Bacteria"/>
</dbReference>
<dbReference type="Proteomes" id="UP000019150">
    <property type="component" value="Chromosome"/>
</dbReference>
<evidence type="ECO:0000313" key="3">
    <source>
        <dbReference type="EMBL" id="AHH17510.1"/>
    </source>
</evidence>
<dbReference type="InterPro" id="IPR000873">
    <property type="entry name" value="AMP-dep_synth/lig_dom"/>
</dbReference>
<dbReference type="Pfam" id="PF00501">
    <property type="entry name" value="AMP-binding"/>
    <property type="match status" value="1"/>
</dbReference>
<gene>
    <name evidence="3" type="primary">lcfA1</name>
    <name evidence="3" type="ORF">NONO_c27180</name>
</gene>
<accession>W5TDU3</accession>
<dbReference type="PANTHER" id="PTHR43767">
    <property type="entry name" value="LONG-CHAIN-FATTY-ACID--COA LIGASE"/>
    <property type="match status" value="1"/>
</dbReference>
<keyword evidence="4" id="KW-1185">Reference proteome</keyword>
<dbReference type="STRING" id="1415166.NONO_c27180"/>
<dbReference type="SUPFAM" id="SSF56801">
    <property type="entry name" value="Acetyl-CoA synthetase-like"/>
    <property type="match status" value="1"/>
</dbReference>
<dbReference type="RefSeq" id="WP_025348981.1">
    <property type="nucleotide sequence ID" value="NZ_CP006850.1"/>
</dbReference>
<dbReference type="KEGG" id="nno:NONO_c27180"/>
<feature type="domain" description="AMP-binding enzyme C-terminal" evidence="2">
    <location>
        <begin position="439"/>
        <end position="514"/>
    </location>
</feature>
<keyword evidence="3" id="KW-0436">Ligase</keyword>
<dbReference type="PATRIC" id="fig|1415166.3.peg.2786"/>
<dbReference type="EC" id="6.2.1.3" evidence="3"/>
<evidence type="ECO:0000313" key="4">
    <source>
        <dbReference type="Proteomes" id="UP000019150"/>
    </source>
</evidence>
<evidence type="ECO:0000259" key="1">
    <source>
        <dbReference type="Pfam" id="PF00501"/>
    </source>
</evidence>
<dbReference type="InterPro" id="IPR025110">
    <property type="entry name" value="AMP-bd_C"/>
</dbReference>
<dbReference type="OrthoDB" id="9803968at2"/>
<dbReference type="InterPro" id="IPR020845">
    <property type="entry name" value="AMP-binding_CS"/>
</dbReference>
<name>W5TDU3_9NOCA</name>
<evidence type="ECO:0000259" key="2">
    <source>
        <dbReference type="Pfam" id="PF13193"/>
    </source>
</evidence>
<reference evidence="3 4" key="1">
    <citation type="journal article" date="2014" name="Appl. Environ. Microbiol.">
        <title>Insights into the Microbial Degradation of Rubber and Gutta-Percha by Analysis of the Complete Genome of Nocardia nova SH22a.</title>
        <authorList>
            <person name="Luo Q."/>
            <person name="Hiessl S."/>
            <person name="Poehlein A."/>
            <person name="Daniel R."/>
            <person name="Steinbuchel A."/>
        </authorList>
    </citation>
    <scope>NUCLEOTIDE SEQUENCE [LARGE SCALE GENOMIC DNA]</scope>
    <source>
        <strain evidence="3">SH22a</strain>
    </source>
</reference>
<proteinExistence type="predicted"/>
<protein>
    <submittedName>
        <fullName evidence="3">Long-chain-fatty-acid--CoA ligase</fullName>
        <ecNumber evidence="3">6.2.1.3</ecNumber>
    </submittedName>
</protein>
<dbReference type="GO" id="GO:0004467">
    <property type="term" value="F:long-chain fatty acid-CoA ligase activity"/>
    <property type="evidence" value="ECO:0007669"/>
    <property type="project" value="UniProtKB-EC"/>
</dbReference>
<dbReference type="InterPro" id="IPR050237">
    <property type="entry name" value="ATP-dep_AMP-bd_enzyme"/>
</dbReference>
<dbReference type="Gene3D" id="3.40.50.12780">
    <property type="entry name" value="N-terminal domain of ligase-like"/>
    <property type="match status" value="1"/>
</dbReference>
<organism evidence="3 4">
    <name type="scientific">Nocardia nova SH22a</name>
    <dbReference type="NCBI Taxonomy" id="1415166"/>
    <lineage>
        <taxon>Bacteria</taxon>
        <taxon>Bacillati</taxon>
        <taxon>Actinomycetota</taxon>
        <taxon>Actinomycetes</taxon>
        <taxon>Mycobacteriales</taxon>
        <taxon>Nocardiaceae</taxon>
        <taxon>Nocardia</taxon>
    </lineage>
</organism>